<dbReference type="Proteomes" id="UP000198122">
    <property type="component" value="Unassembled WGS sequence"/>
</dbReference>
<sequence length="562" mass="60244">MSTALDTGGEMGTGPHVDRRDAHRYAPGRPRIEVRDLGVHTRRRTLVEGLDLTLEAGDRVGLIGESGSGKSLTALAIMGLLPDNLHATGSIELTPEDGGGTTQVVGASDAAMSRLRGRDLSMVFQEPMSALNPTMRVGDQVAEVMEIHGTARGDAAQRRAVELLESVGVVDAEAVARSHPHQLSGGQRQRVVIAIALANDPDVLICDEPTTALDVTVQATVVQQILEGAAAHDAALLFITHDLALVSQVCERVVVLKDGQVVERGTVAEVFTDPQHPYTQQLVAASRLGTRSGVPSAAPGAEPAVAVRDVRQVYTRPRRSLFSRPSEVVALDDVSLEIAEGERFGIVGESGSGKSTLLRLLAGLESPTEGSVEVTGRAVSGVPERQLGWLRQTVQMVFQDPRDSLDPRMTVRDVVGEPLLVQGAPRVEVDERVAELLERVGLEAAMMRRHPHQFSGGQRQRISIARALAPSPRILLADEPVSALDVSVRGQVLDLLGELVDEMGLTLVFVSHDLSVVRHVCDRVAVLRHGELVEVAPTEQLWAAPGSDYTRRLVESVPRLAV</sequence>
<dbReference type="PROSITE" id="PS50893">
    <property type="entry name" value="ABC_TRANSPORTER_2"/>
    <property type="match status" value="2"/>
</dbReference>
<feature type="domain" description="ABC transporter" evidence="6">
    <location>
        <begin position="305"/>
        <end position="554"/>
    </location>
</feature>
<dbReference type="InterPro" id="IPR017871">
    <property type="entry name" value="ABC_transporter-like_CS"/>
</dbReference>
<reference evidence="7 8" key="1">
    <citation type="submission" date="2017-06" db="EMBL/GenBank/DDBJ databases">
        <authorList>
            <person name="Kim H.J."/>
            <person name="Triplett B.A."/>
        </authorList>
    </citation>
    <scope>NUCLEOTIDE SEQUENCE [LARGE SCALE GENOMIC DNA]</scope>
    <source>
        <strain evidence="7 8">DSM 22179</strain>
    </source>
</reference>
<proteinExistence type="inferred from homology"/>
<feature type="region of interest" description="Disordered" evidence="5">
    <location>
        <begin position="1"/>
        <end position="29"/>
    </location>
</feature>
<dbReference type="GO" id="GO:0005524">
    <property type="term" value="F:ATP binding"/>
    <property type="evidence" value="ECO:0007669"/>
    <property type="project" value="UniProtKB-KW"/>
</dbReference>
<organism evidence="7 8">
    <name type="scientific">Kytococcus aerolatus</name>
    <dbReference type="NCBI Taxonomy" id="592308"/>
    <lineage>
        <taxon>Bacteria</taxon>
        <taxon>Bacillati</taxon>
        <taxon>Actinomycetota</taxon>
        <taxon>Actinomycetes</taxon>
        <taxon>Micrococcales</taxon>
        <taxon>Kytococcaceae</taxon>
        <taxon>Kytococcus</taxon>
    </lineage>
</organism>
<keyword evidence="4 7" id="KW-0067">ATP-binding</keyword>
<dbReference type="InterPro" id="IPR050319">
    <property type="entry name" value="ABC_transp_ATP-bind"/>
</dbReference>
<dbReference type="GO" id="GO:0055085">
    <property type="term" value="P:transmembrane transport"/>
    <property type="evidence" value="ECO:0007669"/>
    <property type="project" value="UniProtKB-ARBA"/>
</dbReference>
<dbReference type="AlphaFoldDB" id="A0A212THJ1"/>
<dbReference type="GO" id="GO:0016887">
    <property type="term" value="F:ATP hydrolysis activity"/>
    <property type="evidence" value="ECO:0007669"/>
    <property type="project" value="InterPro"/>
</dbReference>
<dbReference type="Pfam" id="PF00005">
    <property type="entry name" value="ABC_tran"/>
    <property type="match status" value="2"/>
</dbReference>
<dbReference type="NCBIfam" id="NF007739">
    <property type="entry name" value="PRK10419.1"/>
    <property type="match status" value="2"/>
</dbReference>
<dbReference type="Pfam" id="PF08352">
    <property type="entry name" value="oligo_HPY"/>
    <property type="match status" value="2"/>
</dbReference>
<dbReference type="NCBIfam" id="NF008453">
    <property type="entry name" value="PRK11308.1"/>
    <property type="match status" value="2"/>
</dbReference>
<dbReference type="GO" id="GO:0015833">
    <property type="term" value="P:peptide transport"/>
    <property type="evidence" value="ECO:0007669"/>
    <property type="project" value="InterPro"/>
</dbReference>
<comment type="similarity">
    <text evidence="1">Belongs to the ABC transporter superfamily.</text>
</comment>
<dbReference type="PANTHER" id="PTHR43776:SF7">
    <property type="entry name" value="D,D-DIPEPTIDE TRANSPORT ATP-BINDING PROTEIN DDPF-RELATED"/>
    <property type="match status" value="1"/>
</dbReference>
<feature type="compositionally biased region" description="Basic and acidic residues" evidence="5">
    <location>
        <begin position="16"/>
        <end position="29"/>
    </location>
</feature>
<dbReference type="SMART" id="SM00382">
    <property type="entry name" value="AAA"/>
    <property type="match status" value="2"/>
</dbReference>
<dbReference type="EMBL" id="FYEZ01000001">
    <property type="protein sequence ID" value="SNC65527.1"/>
    <property type="molecule type" value="Genomic_DNA"/>
</dbReference>
<dbReference type="Gene3D" id="3.40.50.300">
    <property type="entry name" value="P-loop containing nucleotide triphosphate hydrolases"/>
    <property type="match status" value="2"/>
</dbReference>
<evidence type="ECO:0000256" key="2">
    <source>
        <dbReference type="ARBA" id="ARBA00022448"/>
    </source>
</evidence>
<dbReference type="InterPro" id="IPR003593">
    <property type="entry name" value="AAA+_ATPase"/>
</dbReference>
<dbReference type="RefSeq" id="WP_234994304.1">
    <property type="nucleotide sequence ID" value="NZ_FYEZ01000001.1"/>
</dbReference>
<keyword evidence="8" id="KW-1185">Reference proteome</keyword>
<evidence type="ECO:0000313" key="7">
    <source>
        <dbReference type="EMBL" id="SNC65527.1"/>
    </source>
</evidence>
<evidence type="ECO:0000259" key="6">
    <source>
        <dbReference type="PROSITE" id="PS50893"/>
    </source>
</evidence>
<dbReference type="InterPro" id="IPR013563">
    <property type="entry name" value="Oligopep_ABC_C"/>
</dbReference>
<evidence type="ECO:0000313" key="8">
    <source>
        <dbReference type="Proteomes" id="UP000198122"/>
    </source>
</evidence>
<feature type="domain" description="ABC transporter" evidence="6">
    <location>
        <begin position="32"/>
        <end position="283"/>
    </location>
</feature>
<name>A0A212THJ1_9MICO</name>
<dbReference type="SUPFAM" id="SSF52540">
    <property type="entry name" value="P-loop containing nucleoside triphosphate hydrolases"/>
    <property type="match status" value="2"/>
</dbReference>
<dbReference type="InterPro" id="IPR027417">
    <property type="entry name" value="P-loop_NTPase"/>
</dbReference>
<dbReference type="CDD" id="cd03257">
    <property type="entry name" value="ABC_NikE_OppD_transporters"/>
    <property type="match status" value="2"/>
</dbReference>
<accession>A0A212THJ1</accession>
<evidence type="ECO:0000256" key="3">
    <source>
        <dbReference type="ARBA" id="ARBA00022741"/>
    </source>
</evidence>
<keyword evidence="2" id="KW-0813">Transport</keyword>
<dbReference type="PROSITE" id="PS00211">
    <property type="entry name" value="ABC_TRANSPORTER_1"/>
    <property type="match status" value="2"/>
</dbReference>
<evidence type="ECO:0000256" key="1">
    <source>
        <dbReference type="ARBA" id="ARBA00005417"/>
    </source>
</evidence>
<protein>
    <submittedName>
        <fullName evidence="7">Peptide/nickel transport system ATP-binding protein</fullName>
    </submittedName>
</protein>
<evidence type="ECO:0000256" key="5">
    <source>
        <dbReference type="SAM" id="MobiDB-lite"/>
    </source>
</evidence>
<evidence type="ECO:0000256" key="4">
    <source>
        <dbReference type="ARBA" id="ARBA00022840"/>
    </source>
</evidence>
<dbReference type="PANTHER" id="PTHR43776">
    <property type="entry name" value="TRANSPORT ATP-BINDING PROTEIN"/>
    <property type="match status" value="1"/>
</dbReference>
<keyword evidence="3" id="KW-0547">Nucleotide-binding</keyword>
<gene>
    <name evidence="7" type="ORF">SAMN05445756_1352</name>
</gene>
<dbReference type="InterPro" id="IPR003439">
    <property type="entry name" value="ABC_transporter-like_ATP-bd"/>
</dbReference>